<keyword evidence="1" id="KW-0812">Transmembrane</keyword>
<feature type="transmembrane region" description="Helical" evidence="1">
    <location>
        <begin position="93"/>
        <end position="111"/>
    </location>
</feature>
<evidence type="ECO:0000313" key="2">
    <source>
        <dbReference type="EMBL" id="SNR17367.1"/>
    </source>
</evidence>
<accession>A0A238UDU1</accession>
<reference evidence="2 3" key="1">
    <citation type="submission" date="2017-07" db="EMBL/GenBank/DDBJ databases">
        <authorList>
            <person name="Sun Z.S."/>
            <person name="Albrecht U."/>
            <person name="Echele G."/>
            <person name="Lee C.C."/>
        </authorList>
    </citation>
    <scope>NUCLEOTIDE SEQUENCE [LARGE SCALE GENOMIC DNA]</scope>
    <source>
        <strain evidence="3">type strain: KCTC 22618</strain>
    </source>
</reference>
<dbReference type="RefSeq" id="WP_095074493.1">
    <property type="nucleotide sequence ID" value="NZ_LT899436.1"/>
</dbReference>
<dbReference type="AlphaFoldDB" id="A0A238UDU1"/>
<feature type="transmembrane region" description="Helical" evidence="1">
    <location>
        <begin position="280"/>
        <end position="299"/>
    </location>
</feature>
<dbReference type="KEGG" id="tje:TJEJU_3730"/>
<dbReference type="InterPro" id="IPR022134">
    <property type="entry name" value="DUF3667"/>
</dbReference>
<evidence type="ECO:0000313" key="3">
    <source>
        <dbReference type="Proteomes" id="UP000215214"/>
    </source>
</evidence>
<sequence length="371" mass="42651">MAKKNKSIKSNEPNCLNCGYTFEGHELFCPACGQKNKDKRVTFGSFVKEVFAGFFSWDAKFWRTLRPLLFNPGKVSKDYIEGKRVKYSNPFRFYLTTSVLFFLLIGLNNTIKEYRELSSTDTKNEKKVTVKQVSDSIKKEINTNKKQLTNAGIGGFKRGLQEGMKKGMQDGIKGATYTIDSIKEPDSFDSFIKFNSDHPRLSTDEALDSLGVEKNLNNRLKYSKAKTFASLINDGDGVKSFIDNLVSKTSVALFILLPIFALFFKLIYIRRKFTYVEHLVFIFHIQTVFFIVFILFVLFDIGLHEQMETKGSTVISILIFSFMIYLFIAMKRFYKQGFFKTFIKYCFVNFTFMLLASIGISVLSVVTFMLN</sequence>
<evidence type="ECO:0000256" key="1">
    <source>
        <dbReference type="SAM" id="Phobius"/>
    </source>
</evidence>
<gene>
    <name evidence="2" type="ORF">TJEJU_3730</name>
</gene>
<dbReference type="Proteomes" id="UP000215214">
    <property type="component" value="Chromosome TJEJU"/>
</dbReference>
<feature type="transmembrane region" description="Helical" evidence="1">
    <location>
        <begin position="311"/>
        <end position="330"/>
    </location>
</feature>
<protein>
    <recommendedName>
        <fullName evidence="4">DUF3667 domain-containing protein</fullName>
    </recommendedName>
</protein>
<evidence type="ECO:0008006" key="4">
    <source>
        <dbReference type="Google" id="ProtNLM"/>
    </source>
</evidence>
<dbReference type="Pfam" id="PF12412">
    <property type="entry name" value="DUF3667"/>
    <property type="match status" value="1"/>
</dbReference>
<feature type="transmembrane region" description="Helical" evidence="1">
    <location>
        <begin position="250"/>
        <end position="268"/>
    </location>
</feature>
<feature type="transmembrane region" description="Helical" evidence="1">
    <location>
        <begin position="342"/>
        <end position="370"/>
    </location>
</feature>
<dbReference type="OrthoDB" id="675873at2"/>
<proteinExistence type="predicted"/>
<keyword evidence="1" id="KW-0472">Membrane</keyword>
<keyword evidence="3" id="KW-1185">Reference proteome</keyword>
<dbReference type="EMBL" id="LT899436">
    <property type="protein sequence ID" value="SNR17367.1"/>
    <property type="molecule type" value="Genomic_DNA"/>
</dbReference>
<name>A0A238UDU1_9FLAO</name>
<keyword evidence="1" id="KW-1133">Transmembrane helix</keyword>
<organism evidence="2 3">
    <name type="scientific">Tenacibaculum jejuense</name>
    <dbReference type="NCBI Taxonomy" id="584609"/>
    <lineage>
        <taxon>Bacteria</taxon>
        <taxon>Pseudomonadati</taxon>
        <taxon>Bacteroidota</taxon>
        <taxon>Flavobacteriia</taxon>
        <taxon>Flavobacteriales</taxon>
        <taxon>Flavobacteriaceae</taxon>
        <taxon>Tenacibaculum</taxon>
    </lineage>
</organism>